<gene>
    <name evidence="2" type="ORF">SAMN02983003_2195</name>
</gene>
<organism evidence="2 3">
    <name type="scientific">Devosia enhydra</name>
    <dbReference type="NCBI Taxonomy" id="665118"/>
    <lineage>
        <taxon>Bacteria</taxon>
        <taxon>Pseudomonadati</taxon>
        <taxon>Pseudomonadota</taxon>
        <taxon>Alphaproteobacteria</taxon>
        <taxon>Hyphomicrobiales</taxon>
        <taxon>Devosiaceae</taxon>
        <taxon>Devosia</taxon>
    </lineage>
</organism>
<feature type="transmembrane region" description="Helical" evidence="1">
    <location>
        <begin position="65"/>
        <end position="89"/>
    </location>
</feature>
<evidence type="ECO:0000256" key="1">
    <source>
        <dbReference type="SAM" id="Phobius"/>
    </source>
</evidence>
<sequence>MTINAPADTVVIAENSKEQSSYVDWPAIIAGIVLASAISLVLLTFGSAIGLSFTSFDAREGAAPFAIAIAAASWLLWVQVSSFMSGAYLTGRLRRRFHDATEHESDVRDGAHGVLVWAGALVVGAVIAASGVGAAVTAISNATGTAVEAASNIAGEDGLDPNAYLIDTLFRAPVVTDVAAAPAAAAPATPAQGTPGTPASTTPAVTAPVATAPASVLAVPVSEDTRGEVGRIFLNAATSEVSDEDSTYLASLVARQTGLPQAEAEARVDAALTRFEEAKATALEAADRARRTGIIAAFLAAASLLVSAAGAWWAASMGGRHRDEQTVFADVFRRY</sequence>
<dbReference type="RefSeq" id="WP_072342647.1">
    <property type="nucleotide sequence ID" value="NZ_FPKU01000002.1"/>
</dbReference>
<dbReference type="STRING" id="665118.SAMN02983003_2195"/>
<accession>A0A1K2HY21</accession>
<dbReference type="Proteomes" id="UP000183447">
    <property type="component" value="Unassembled WGS sequence"/>
</dbReference>
<keyword evidence="1" id="KW-1133">Transmembrane helix</keyword>
<keyword evidence="1" id="KW-0812">Transmembrane</keyword>
<proteinExistence type="predicted"/>
<protein>
    <submittedName>
        <fullName evidence="2">Uncharacterized protein</fullName>
    </submittedName>
</protein>
<feature type="transmembrane region" description="Helical" evidence="1">
    <location>
        <begin position="27"/>
        <end position="53"/>
    </location>
</feature>
<evidence type="ECO:0000313" key="2">
    <source>
        <dbReference type="EMBL" id="SFZ84754.1"/>
    </source>
</evidence>
<name>A0A1K2HY21_9HYPH</name>
<keyword evidence="1" id="KW-0472">Membrane</keyword>
<feature type="transmembrane region" description="Helical" evidence="1">
    <location>
        <begin position="114"/>
        <end position="136"/>
    </location>
</feature>
<dbReference type="AlphaFoldDB" id="A0A1K2HY21"/>
<reference evidence="2 3" key="1">
    <citation type="submission" date="2016-11" db="EMBL/GenBank/DDBJ databases">
        <authorList>
            <person name="Jaros S."/>
            <person name="Januszkiewicz K."/>
            <person name="Wedrychowicz H."/>
        </authorList>
    </citation>
    <scope>NUCLEOTIDE SEQUENCE [LARGE SCALE GENOMIC DNA]</scope>
    <source>
        <strain evidence="2 3">ATCC 23634</strain>
    </source>
</reference>
<keyword evidence="3" id="KW-1185">Reference proteome</keyword>
<evidence type="ECO:0000313" key="3">
    <source>
        <dbReference type="Proteomes" id="UP000183447"/>
    </source>
</evidence>
<dbReference type="EMBL" id="FPKU01000002">
    <property type="protein sequence ID" value="SFZ84754.1"/>
    <property type="molecule type" value="Genomic_DNA"/>
</dbReference>
<feature type="transmembrane region" description="Helical" evidence="1">
    <location>
        <begin position="294"/>
        <end position="315"/>
    </location>
</feature>
<dbReference type="OrthoDB" id="7032238at2"/>